<dbReference type="Proteomes" id="UP000425960">
    <property type="component" value="Chromosome"/>
</dbReference>
<dbReference type="AlphaFoldDB" id="A0A5K7ZS98"/>
<gene>
    <name evidence="2" type="ORF">DSCO28_36480</name>
</gene>
<accession>A0A5K7ZS98</accession>
<evidence type="ECO:0000259" key="1">
    <source>
        <dbReference type="Pfam" id="PF16548"/>
    </source>
</evidence>
<dbReference type="InterPro" id="IPR032370">
    <property type="entry name" value="FlgT_N"/>
</dbReference>
<sequence>MFRRVKTSRYLIISFLLTILYGITTPLAFAEEKINTVTATGVAAIQGDNIQGARENAIQDALRQALEQGVETLMEADTTIINDDLLEQIHTHAKGYFTGYNVLKEKQDANGLYRVKVRADVKTSELMSTLVQLGLVKQMMDYPRVMFIPHPGNALSDASKSAEDIFIKIFSEKKFDIVDPTQSKKLHGELAQLFKTGGEETVAAKIGLEHHAEIVYLYTLNTSDTQYDGIMENVPVELRVRAIVTTTAQILAAEVKNITGVGQTPEMACIQGTQAATEKACQSLMTTTVSWWADYTANGLPYTITLKTPPKSMHQIIAFQEAIESIPGVMSLTERSSGGGITEMMVKYKYDSAQLKRNIVKKLYGVNGFEKLDVPVSKGRFMVLSLI</sequence>
<feature type="domain" description="Flagellar assembly protein T N-terminal" evidence="1">
    <location>
        <begin position="36"/>
        <end position="121"/>
    </location>
</feature>
<evidence type="ECO:0000313" key="2">
    <source>
        <dbReference type="EMBL" id="BBO83082.1"/>
    </source>
</evidence>
<proteinExistence type="predicted"/>
<organism evidence="2 3">
    <name type="scientific">Desulfosarcina ovata subsp. sediminis</name>
    <dbReference type="NCBI Taxonomy" id="885957"/>
    <lineage>
        <taxon>Bacteria</taxon>
        <taxon>Pseudomonadati</taxon>
        <taxon>Thermodesulfobacteriota</taxon>
        <taxon>Desulfobacteria</taxon>
        <taxon>Desulfobacterales</taxon>
        <taxon>Desulfosarcinaceae</taxon>
        <taxon>Desulfosarcina</taxon>
    </lineage>
</organism>
<protein>
    <recommendedName>
        <fullName evidence="1">Flagellar assembly protein T N-terminal domain-containing protein</fullName>
    </recommendedName>
</protein>
<dbReference type="Gene3D" id="3.30.1660.40">
    <property type="entry name" value="FlgT, N-terminal domain"/>
    <property type="match status" value="1"/>
</dbReference>
<dbReference type="EMBL" id="AP021876">
    <property type="protein sequence ID" value="BBO83082.1"/>
    <property type="molecule type" value="Genomic_DNA"/>
</dbReference>
<dbReference type="KEGG" id="dov:DSCO28_36480"/>
<dbReference type="Pfam" id="PF16548">
    <property type="entry name" value="FlgT_N"/>
    <property type="match status" value="1"/>
</dbReference>
<dbReference type="InterPro" id="IPR038180">
    <property type="entry name" value="FlgT_N_sf"/>
</dbReference>
<reference evidence="2 3" key="1">
    <citation type="submission" date="2019-11" db="EMBL/GenBank/DDBJ databases">
        <title>Comparative genomics of hydrocarbon-degrading Desulfosarcina strains.</title>
        <authorList>
            <person name="Watanabe M."/>
            <person name="Kojima H."/>
            <person name="Fukui M."/>
        </authorList>
    </citation>
    <scope>NUCLEOTIDE SEQUENCE [LARGE SCALE GENOMIC DNA]</scope>
    <source>
        <strain evidence="2 3">28bB2T</strain>
    </source>
</reference>
<dbReference type="RefSeq" id="WP_155323373.1">
    <property type="nucleotide sequence ID" value="NZ_AP021876.1"/>
</dbReference>
<evidence type="ECO:0000313" key="3">
    <source>
        <dbReference type="Proteomes" id="UP000425960"/>
    </source>
</evidence>
<name>A0A5K7ZS98_9BACT</name>